<proteinExistence type="predicted"/>
<feature type="compositionally biased region" description="Basic and acidic residues" evidence="1">
    <location>
        <begin position="20"/>
        <end position="34"/>
    </location>
</feature>
<keyword evidence="3" id="KW-1185">Reference proteome</keyword>
<dbReference type="Proteomes" id="UP001158576">
    <property type="component" value="Chromosome XSR"/>
</dbReference>
<dbReference type="EMBL" id="OU015569">
    <property type="protein sequence ID" value="CAG5095403.1"/>
    <property type="molecule type" value="Genomic_DNA"/>
</dbReference>
<evidence type="ECO:0000256" key="1">
    <source>
        <dbReference type="SAM" id="MobiDB-lite"/>
    </source>
</evidence>
<protein>
    <submittedName>
        <fullName evidence="2">Oidioi.mRNA.OKI2018_I69.XSR.g14173.t1.cds</fullName>
    </submittedName>
</protein>
<evidence type="ECO:0000313" key="3">
    <source>
        <dbReference type="Proteomes" id="UP001158576"/>
    </source>
</evidence>
<evidence type="ECO:0000313" key="2">
    <source>
        <dbReference type="EMBL" id="CAG5095403.1"/>
    </source>
</evidence>
<reference evidence="2 3" key="1">
    <citation type="submission" date="2021-04" db="EMBL/GenBank/DDBJ databases">
        <authorList>
            <person name="Bliznina A."/>
        </authorList>
    </citation>
    <scope>NUCLEOTIDE SEQUENCE [LARGE SCALE GENOMIC DNA]</scope>
</reference>
<name>A0ABN7SHT2_OIKDI</name>
<gene>
    <name evidence="2" type="ORF">OKIOD_LOCUS5731</name>
</gene>
<sequence>MSIKVGKKWQRAFVLIKNADNKREEEKKEEESLKSESLSYFSERRSPDETRKISKTSDFYRNQNRWKIAFNLLQKRKEENGNISQLERLGRPLDFTETSGQSDVKVFPDFVLLKGSEDVLSLIDEELLPVERTEEPKKCSIVTINHTNKGDIGHLMIPLLREEEQPLICRQYNCFKIEDIKNIMIAKSKKKKYRKIAMSCSLSGPFYQLVGILHLNITIETRMLGRRGTEAIEKEIEEVIWKHRSTKYIRPNSTVQENLPSALANMSCENCLGSALDDCARCGGDGVVECPQCGGMGDMACQDEVSLCDDVEFDMGDGHEEQENEGYEIGTEVSNGVHMKEADCGDCDNCGGDGEVECMTCGGVQVRCKNCTDGVYKKFTIARKEHVLRKAPNIFRDYPPFTSQLTGWLSNCRPLFVSPLQDLPESENKQKLLKIVQTELKNVKKECDLSPSRKVIFSPSSKPTIEWIPLHIVQYSHSKESGLMFIGGRDCSLYKIKRETSNKCSLM</sequence>
<accession>A0ABN7SHT2</accession>
<feature type="region of interest" description="Disordered" evidence="1">
    <location>
        <begin position="20"/>
        <end position="40"/>
    </location>
</feature>
<organism evidence="2 3">
    <name type="scientific">Oikopleura dioica</name>
    <name type="common">Tunicate</name>
    <dbReference type="NCBI Taxonomy" id="34765"/>
    <lineage>
        <taxon>Eukaryota</taxon>
        <taxon>Metazoa</taxon>
        <taxon>Chordata</taxon>
        <taxon>Tunicata</taxon>
        <taxon>Appendicularia</taxon>
        <taxon>Copelata</taxon>
        <taxon>Oikopleuridae</taxon>
        <taxon>Oikopleura</taxon>
    </lineage>
</organism>